<reference evidence="3" key="1">
    <citation type="submission" date="2016-10" db="EMBL/GenBank/DDBJ databases">
        <authorList>
            <person name="Varghese N."/>
            <person name="Submissions S."/>
        </authorList>
    </citation>
    <scope>NUCLEOTIDE SEQUENCE [LARGE SCALE GENOMIC DNA]</scope>
    <source>
        <strain evidence="3">DSM 45460</strain>
    </source>
</reference>
<dbReference type="Gene3D" id="3.40.50.150">
    <property type="entry name" value="Vaccinia Virus protein VP39"/>
    <property type="match status" value="1"/>
</dbReference>
<proteinExistence type="predicted"/>
<gene>
    <name evidence="2" type="ORF">SAMN04487820_105238</name>
</gene>
<name>A0A1G9A085_ACTMZ</name>
<accession>A0A1G9A085</accession>
<dbReference type="Pfam" id="PF13649">
    <property type="entry name" value="Methyltransf_25"/>
    <property type="match status" value="1"/>
</dbReference>
<evidence type="ECO:0000259" key="1">
    <source>
        <dbReference type="Pfam" id="PF13649"/>
    </source>
</evidence>
<dbReference type="CDD" id="cd02440">
    <property type="entry name" value="AdoMet_MTases"/>
    <property type="match status" value="1"/>
</dbReference>
<dbReference type="InterPro" id="IPR041698">
    <property type="entry name" value="Methyltransf_25"/>
</dbReference>
<keyword evidence="3" id="KW-1185">Reference proteome</keyword>
<dbReference type="SUPFAM" id="SSF53335">
    <property type="entry name" value="S-adenosyl-L-methionine-dependent methyltransferases"/>
    <property type="match status" value="1"/>
</dbReference>
<dbReference type="Proteomes" id="UP000199213">
    <property type="component" value="Unassembled WGS sequence"/>
</dbReference>
<organism evidence="2 3">
    <name type="scientific">Actinopolyspora mzabensis</name>
    <dbReference type="NCBI Taxonomy" id="995066"/>
    <lineage>
        <taxon>Bacteria</taxon>
        <taxon>Bacillati</taxon>
        <taxon>Actinomycetota</taxon>
        <taxon>Actinomycetes</taxon>
        <taxon>Actinopolysporales</taxon>
        <taxon>Actinopolysporaceae</taxon>
        <taxon>Actinopolyspora</taxon>
    </lineage>
</organism>
<dbReference type="InterPro" id="IPR029063">
    <property type="entry name" value="SAM-dependent_MTases_sf"/>
</dbReference>
<feature type="domain" description="Methyltransferase" evidence="1">
    <location>
        <begin position="48"/>
        <end position="140"/>
    </location>
</feature>
<dbReference type="RefSeq" id="WP_176797931.1">
    <property type="nucleotide sequence ID" value="NZ_FNFM01000005.1"/>
</dbReference>
<dbReference type="AlphaFoldDB" id="A0A1G9A085"/>
<evidence type="ECO:0000313" key="2">
    <source>
        <dbReference type="EMBL" id="SDK20756.1"/>
    </source>
</evidence>
<protein>
    <submittedName>
        <fullName evidence="2">Nodulation protein S (NodS)</fullName>
    </submittedName>
</protein>
<dbReference type="EMBL" id="FNFM01000005">
    <property type="protein sequence ID" value="SDK20756.1"/>
    <property type="molecule type" value="Genomic_DNA"/>
</dbReference>
<sequence length="190" mass="21136">MSTPSSRFEQLYQGDPDPWRTASSWYEWRKRAVALACLPKPRYTSAIEPACGTGELTAALAGRCDRLAASDASRTATARARHRVADQDHVEVRRRRLPDQFPSECDSAELVVLSEILYYLAEDDAAAVLAASVRALRPAGDLLAVHWRPQAPDAPSNGDSAHQRLREHPDLDVLVRHTEPDFLVDVLRRA</sequence>
<evidence type="ECO:0000313" key="3">
    <source>
        <dbReference type="Proteomes" id="UP000199213"/>
    </source>
</evidence>